<evidence type="ECO:0000313" key="2">
    <source>
        <dbReference type="Proteomes" id="UP001140453"/>
    </source>
</evidence>
<protein>
    <submittedName>
        <fullName evidence="1">Uncharacterized protein</fullName>
    </submittedName>
</protein>
<organism evidence="1 2">
    <name type="scientific">Gnomoniopsis smithogilvyi</name>
    <dbReference type="NCBI Taxonomy" id="1191159"/>
    <lineage>
        <taxon>Eukaryota</taxon>
        <taxon>Fungi</taxon>
        <taxon>Dikarya</taxon>
        <taxon>Ascomycota</taxon>
        <taxon>Pezizomycotina</taxon>
        <taxon>Sordariomycetes</taxon>
        <taxon>Sordariomycetidae</taxon>
        <taxon>Diaporthales</taxon>
        <taxon>Gnomoniaceae</taxon>
        <taxon>Gnomoniopsis</taxon>
    </lineage>
</organism>
<sequence>MTKNHKRLDEQFPSLRWVLPHAKHHARPWADLSAEDKENLNLTASFPYITQIIIREAKLVGGLEKIVRGGQGEASEAAHEAMSSFPDIPTASLKHPGAIAAFIQHHFGSSYTAMTHLRLAGFVGMHVTDGFPTRDVSRYGIMRKMIGEPFKINNSIITNTPHLFINGGYTVRTITWDGRRIDDFAEFLVSISIQRKSFPIQSSLGKDGMTANDHFSTTKVADCSRDELNAKQNRAKKADIRERERILHCIEANKVERKIKQAREQEARRRRQQ</sequence>
<reference evidence="1" key="1">
    <citation type="submission" date="2022-10" db="EMBL/GenBank/DDBJ databases">
        <title>Tapping the CABI collections for fungal endophytes: first genome assemblies for Collariella, Neodidymelliopsis, Ascochyta clinopodiicola, Didymella pomorum, Didymosphaeria variabile, Neocosmospora piperis and Neocucurbitaria cava.</title>
        <authorList>
            <person name="Hill R."/>
        </authorList>
    </citation>
    <scope>NUCLEOTIDE SEQUENCE</scope>
    <source>
        <strain evidence="1">IMI 355082</strain>
    </source>
</reference>
<proteinExistence type="predicted"/>
<accession>A0A9W8YLN8</accession>
<dbReference type="Proteomes" id="UP001140453">
    <property type="component" value="Unassembled WGS sequence"/>
</dbReference>
<dbReference type="AlphaFoldDB" id="A0A9W8YLN8"/>
<dbReference type="OrthoDB" id="2418081at2759"/>
<keyword evidence="2" id="KW-1185">Reference proteome</keyword>
<comment type="caution">
    <text evidence="1">The sequence shown here is derived from an EMBL/GenBank/DDBJ whole genome shotgun (WGS) entry which is preliminary data.</text>
</comment>
<evidence type="ECO:0000313" key="1">
    <source>
        <dbReference type="EMBL" id="KAJ4385970.1"/>
    </source>
</evidence>
<gene>
    <name evidence="1" type="ORF">N0V93_008861</name>
</gene>
<dbReference type="EMBL" id="JAPEVB010000006">
    <property type="protein sequence ID" value="KAJ4385970.1"/>
    <property type="molecule type" value="Genomic_DNA"/>
</dbReference>
<name>A0A9W8YLN8_9PEZI</name>